<evidence type="ECO:0000313" key="2">
    <source>
        <dbReference type="Proteomes" id="UP001299265"/>
    </source>
</evidence>
<accession>A0AAP2WA42</accession>
<proteinExistence type="predicted"/>
<protein>
    <submittedName>
        <fullName evidence="1">Uncharacterized protein</fullName>
    </submittedName>
</protein>
<evidence type="ECO:0000313" key="1">
    <source>
        <dbReference type="EMBL" id="MCD2492762.1"/>
    </source>
</evidence>
<name>A0AAP2WA42_9FIRM</name>
<keyword evidence="2" id="KW-1185">Reference proteome</keyword>
<organism evidence="1 2">
    <name type="scientific">Lientehia hominis</name>
    <dbReference type="NCBI Taxonomy" id="2897778"/>
    <lineage>
        <taxon>Bacteria</taxon>
        <taxon>Bacillati</taxon>
        <taxon>Bacillota</taxon>
        <taxon>Clostridia</taxon>
        <taxon>Lachnospirales</taxon>
        <taxon>Lachnospiraceae</taxon>
        <taxon>Lientehia</taxon>
    </lineage>
</organism>
<gene>
    <name evidence="1" type="ORF">LQE92_08985</name>
</gene>
<comment type="caution">
    <text evidence="1">The sequence shown here is derived from an EMBL/GenBank/DDBJ whole genome shotgun (WGS) entry which is preliminary data.</text>
</comment>
<dbReference type="AlphaFoldDB" id="A0AAP2WA42"/>
<sequence>MKIEISGSRCISCAKYTQYYSRSLCTYEMEPINRGYCGQRQCVTQPGNRCKKYREKSNVGTVYLKEQRE</sequence>
<dbReference type="RefSeq" id="WP_231062648.1">
    <property type="nucleotide sequence ID" value="NZ_JAJNOR010000005.1"/>
</dbReference>
<reference evidence="1 2" key="1">
    <citation type="submission" date="2021-11" db="EMBL/GenBank/DDBJ databases">
        <title>Lacrimispora sp. nov. NSJ-141 isolated from human feces.</title>
        <authorList>
            <person name="Abdugheni R."/>
        </authorList>
    </citation>
    <scope>NUCLEOTIDE SEQUENCE [LARGE SCALE GENOMIC DNA]</scope>
    <source>
        <strain evidence="1 2">NSJ-141</strain>
    </source>
</reference>
<dbReference type="EMBL" id="JAJNOR010000005">
    <property type="protein sequence ID" value="MCD2492762.1"/>
    <property type="molecule type" value="Genomic_DNA"/>
</dbReference>
<dbReference type="Proteomes" id="UP001299265">
    <property type="component" value="Unassembled WGS sequence"/>
</dbReference>